<dbReference type="Proteomes" id="UP000061660">
    <property type="component" value="Chromosome"/>
</dbReference>
<sequence length="691" mass="79057">MTTKHKPNRLANEKSPYLLQHAYNPVDWYPWGKEAFDRAKKENKPVFLSIGYSTCHWCHVMERESFEDEEVAELLNRDYVSIKVDREERPDVDHLYMSVCQAMTGQGGWPLTIIMTPEKKPFFAGTYFPKARRYGRHGLMDILPQIAGKWKENQDKVIEIGEQVVEETQKRLIANLEGDLSEKLLDRAFEMYERMFDASYGGFGDAPKFPTSHNLSFLLRYWKRTGNEKALHMVEKSLDAMFRGGMYDHIGYGFARYSTDEKWLVPHFEKMLYDNALLTMTYVEAYQATGKQWYADVAEQIIAYVLRDMTDPQGGFYSAEDADSEGEEGKFYVWSPQEVKQVLGEEEGELYCEVYDITEDGNFEGHSIPNLIHATVETMARLKQLDESELKERLEASRQKLFAHREQRIHPHKDDKILTSWNGLMIMALAKAAKALDNPEYADAAKKAAAFILTKLRREDGRLLARYRDGESAYLGYADDYAFLVWGLIELYEATFEPDYLRQAVELNDEMLRLFWDEAKGGLFFYGEDGEQLFTRPKEIYDGAMPSGNSAAALNLQKLSRYTYNAALAQKAEQQLKAFAGSVERYPSGHALFLMAVDFAYGAPTEIVIAGDPVKDDTQAMIREVRQSFLPNALTILRTSDPAVAEETGRLIPLVQDKLPLGGRATVYVCENYACQSPVSDLEELRELLNL</sequence>
<dbReference type="Gene3D" id="3.40.30.10">
    <property type="entry name" value="Glutaredoxin"/>
    <property type="match status" value="1"/>
</dbReference>
<dbReference type="OrthoDB" id="9762614at2"/>
<dbReference type="PATRIC" id="fig|162209.4.peg.2292"/>
<organism evidence="2 3">
    <name type="scientific">Paenibacillus naphthalenovorans</name>
    <dbReference type="NCBI Taxonomy" id="162209"/>
    <lineage>
        <taxon>Bacteria</taxon>
        <taxon>Bacillati</taxon>
        <taxon>Bacillota</taxon>
        <taxon>Bacilli</taxon>
        <taxon>Bacillales</taxon>
        <taxon>Paenibacillaceae</taxon>
        <taxon>Paenibacillus</taxon>
    </lineage>
</organism>
<proteinExistence type="predicted"/>
<dbReference type="Gene3D" id="1.50.10.10">
    <property type="match status" value="1"/>
</dbReference>
<gene>
    <name evidence="2" type="ORF">IJ22_21570</name>
</gene>
<dbReference type="Pfam" id="PF03190">
    <property type="entry name" value="Thioredox_DsbH"/>
    <property type="match status" value="1"/>
</dbReference>
<evidence type="ECO:0000313" key="3">
    <source>
        <dbReference type="Proteomes" id="UP000061660"/>
    </source>
</evidence>
<keyword evidence="2" id="KW-0326">Glycosidase</keyword>
<dbReference type="AlphaFoldDB" id="A0A0U2VGA4"/>
<dbReference type="InterPro" id="IPR004879">
    <property type="entry name" value="Ssp411-like_TRX"/>
</dbReference>
<keyword evidence="2" id="KW-0378">Hydrolase</keyword>
<evidence type="ECO:0000313" key="2">
    <source>
        <dbReference type="EMBL" id="ALS22531.1"/>
    </source>
</evidence>
<dbReference type="PIRSF" id="PIRSF006402">
    <property type="entry name" value="UCP006402_thioredoxin"/>
    <property type="match status" value="1"/>
</dbReference>
<dbReference type="PANTHER" id="PTHR42899:SF1">
    <property type="entry name" value="SPERMATOGENESIS-ASSOCIATED PROTEIN 20"/>
    <property type="match status" value="1"/>
</dbReference>
<dbReference type="CDD" id="cd02955">
    <property type="entry name" value="SSP411"/>
    <property type="match status" value="1"/>
</dbReference>
<dbReference type="InterPro" id="IPR012341">
    <property type="entry name" value="6hp_glycosidase-like_sf"/>
</dbReference>
<dbReference type="SUPFAM" id="SSF52833">
    <property type="entry name" value="Thioredoxin-like"/>
    <property type="match status" value="1"/>
</dbReference>
<dbReference type="GO" id="GO:0005975">
    <property type="term" value="P:carbohydrate metabolic process"/>
    <property type="evidence" value="ECO:0007669"/>
    <property type="project" value="InterPro"/>
</dbReference>
<name>A0A0U2VGA4_9BACL</name>
<dbReference type="InterPro" id="IPR008928">
    <property type="entry name" value="6-hairpin_glycosidase_sf"/>
</dbReference>
<dbReference type="GO" id="GO:0016798">
    <property type="term" value="F:hydrolase activity, acting on glycosyl bonds"/>
    <property type="evidence" value="ECO:0007669"/>
    <property type="project" value="UniProtKB-KW"/>
</dbReference>
<reference evidence="2 3" key="2">
    <citation type="journal article" date="2016" name="Genome Announc.">
        <title>Complete Genome Sequences of Two Interactive Moderate Thermophiles, Paenibacillus napthalenovorans 32O-Y and Paenibacillus sp. 32O-W.</title>
        <authorList>
            <person name="Butler R.R.III."/>
            <person name="Wang J."/>
            <person name="Stark B.C."/>
            <person name="Pombert J.F."/>
        </authorList>
    </citation>
    <scope>NUCLEOTIDE SEQUENCE [LARGE SCALE GENOMIC DNA]</scope>
    <source>
        <strain evidence="2 3">32O-Y</strain>
    </source>
</reference>
<dbReference type="SUPFAM" id="SSF48208">
    <property type="entry name" value="Six-hairpin glycosidases"/>
    <property type="match status" value="1"/>
</dbReference>
<dbReference type="PANTHER" id="PTHR42899">
    <property type="entry name" value="SPERMATOGENESIS-ASSOCIATED PROTEIN 20"/>
    <property type="match status" value="1"/>
</dbReference>
<dbReference type="EMBL" id="CP013652">
    <property type="protein sequence ID" value="ALS22531.1"/>
    <property type="molecule type" value="Genomic_DNA"/>
</dbReference>
<dbReference type="InterPro" id="IPR024705">
    <property type="entry name" value="Ssp411"/>
</dbReference>
<dbReference type="RefSeq" id="WP_062408761.1">
    <property type="nucleotide sequence ID" value="NZ_CP013652.1"/>
</dbReference>
<dbReference type="Gene3D" id="1.50.10.20">
    <property type="match status" value="1"/>
</dbReference>
<protein>
    <submittedName>
        <fullName evidence="2">Six-hairpin glycosidase-like family protein</fullName>
    </submittedName>
</protein>
<evidence type="ECO:0000259" key="1">
    <source>
        <dbReference type="Pfam" id="PF03190"/>
    </source>
</evidence>
<dbReference type="InterPro" id="IPR036249">
    <property type="entry name" value="Thioredoxin-like_sf"/>
</dbReference>
<keyword evidence="3" id="KW-1185">Reference proteome</keyword>
<accession>A0A0U2VGA4</accession>
<reference evidence="3" key="1">
    <citation type="submission" date="2015-12" db="EMBL/GenBank/DDBJ databases">
        <title>Complete genome sequences of two moderately thermophilic Paenibacillus species.</title>
        <authorList>
            <person name="Butler R.III."/>
            <person name="Wang J."/>
            <person name="Stark B.C."/>
            <person name="Pombert J.-F."/>
        </authorList>
    </citation>
    <scope>NUCLEOTIDE SEQUENCE [LARGE SCALE GENOMIC DNA]</scope>
    <source>
        <strain evidence="3">32O-Y</strain>
    </source>
</reference>
<dbReference type="STRING" id="162209.IJ22_21570"/>
<feature type="domain" description="Spermatogenesis-associated protein 20-like TRX" evidence="1">
    <location>
        <begin position="7"/>
        <end position="167"/>
    </location>
</feature>
<dbReference type="KEGG" id="pnp:IJ22_21570"/>